<dbReference type="Pfam" id="PF01868">
    <property type="entry name" value="RNase_P-MRP_p29"/>
    <property type="match status" value="1"/>
</dbReference>
<dbReference type="GO" id="GO:0000172">
    <property type="term" value="C:ribonuclease MRP complex"/>
    <property type="evidence" value="ECO:0007669"/>
    <property type="project" value="InterPro"/>
</dbReference>
<keyword evidence="3" id="KW-0539">Nucleus</keyword>
<dbReference type="EMBL" id="MU154534">
    <property type="protein sequence ID" value="KAF9499011.1"/>
    <property type="molecule type" value="Genomic_DNA"/>
</dbReference>
<dbReference type="PANTHER" id="PTHR13348:SF0">
    <property type="entry name" value="RIBONUCLEASE P PROTEIN SUBUNIT P29"/>
    <property type="match status" value="1"/>
</dbReference>
<dbReference type="GO" id="GO:0006364">
    <property type="term" value="P:rRNA processing"/>
    <property type="evidence" value="ECO:0007669"/>
    <property type="project" value="TreeGrafter"/>
</dbReference>
<name>A0A9P6DA90_PLEER</name>
<protein>
    <recommendedName>
        <fullName evidence="3">Ribonuclease P protein subunit</fullName>
    </recommendedName>
</protein>
<dbReference type="InterPro" id="IPR023534">
    <property type="entry name" value="Rof/RNase_P-like"/>
</dbReference>
<dbReference type="GO" id="GO:0001682">
    <property type="term" value="P:tRNA 5'-leader removal"/>
    <property type="evidence" value="ECO:0007669"/>
    <property type="project" value="InterPro"/>
</dbReference>
<dbReference type="GO" id="GO:0030677">
    <property type="term" value="C:ribonuclease P complex"/>
    <property type="evidence" value="ECO:0007669"/>
    <property type="project" value="InterPro"/>
</dbReference>
<dbReference type="SMART" id="SM00538">
    <property type="entry name" value="POP4"/>
    <property type="match status" value="1"/>
</dbReference>
<comment type="caution">
    <text evidence="4">The sequence shown here is derived from an EMBL/GenBank/DDBJ whole genome shotgun (WGS) entry which is preliminary data.</text>
</comment>
<dbReference type="Gene3D" id="2.30.30.210">
    <property type="entry name" value="Ribonuclease P/MRP, subunit p29"/>
    <property type="match status" value="1"/>
</dbReference>
<comment type="similarity">
    <text evidence="2">Belongs to the eukaryotic/archaeal RNase P protein component 1 family.</text>
</comment>
<sequence length="283" mass="31713">MMSTSEGCDNVVVDLYKPLPPIQNQKLKLTSKDLYTPTYVQANLTVNTDPATTYEQRVKNRQLLLNNPVRNSRVKKERLEKKTRKKDEKERIAGVLCKKGAQSKGVWRLNESQAKWNLFLPLHHLWQGYMSELLGLASPSTPSANAAPSAASMHPKLLKADFHSSIMTGWQTSSSKNPCLIGVSGIVILESENMFKVITKDNHVKLIPKHNAIFTFAVPLYSVLSPMYSAGVPLPLPVEPENDKTETTLDGPHIELDLYGNQFRFRAANRAGCKFKPKKTIEL</sequence>
<dbReference type="InterPro" id="IPR016848">
    <property type="entry name" value="RNase_P/MRP_Rpp29-subunit"/>
</dbReference>
<dbReference type="GO" id="GO:0033204">
    <property type="term" value="F:ribonuclease P RNA binding"/>
    <property type="evidence" value="ECO:0007669"/>
    <property type="project" value="InterPro"/>
</dbReference>
<evidence type="ECO:0000256" key="2">
    <source>
        <dbReference type="ARBA" id="ARBA00006181"/>
    </source>
</evidence>
<comment type="subcellular location">
    <subcellularLocation>
        <location evidence="1">Nucleus</location>
    </subcellularLocation>
</comment>
<proteinExistence type="inferred from homology"/>
<evidence type="ECO:0000313" key="4">
    <source>
        <dbReference type="EMBL" id="KAF9499011.1"/>
    </source>
</evidence>
<organism evidence="4 5">
    <name type="scientific">Pleurotus eryngii</name>
    <name type="common">Boletus of the steppes</name>
    <dbReference type="NCBI Taxonomy" id="5323"/>
    <lineage>
        <taxon>Eukaryota</taxon>
        <taxon>Fungi</taxon>
        <taxon>Dikarya</taxon>
        <taxon>Basidiomycota</taxon>
        <taxon>Agaricomycotina</taxon>
        <taxon>Agaricomycetes</taxon>
        <taxon>Agaricomycetidae</taxon>
        <taxon>Agaricales</taxon>
        <taxon>Pleurotineae</taxon>
        <taxon>Pleurotaceae</taxon>
        <taxon>Pleurotus</taxon>
    </lineage>
</organism>
<evidence type="ECO:0000256" key="3">
    <source>
        <dbReference type="PIRNR" id="PIRNR027081"/>
    </source>
</evidence>
<dbReference type="SUPFAM" id="SSF101744">
    <property type="entry name" value="Rof/RNase P subunit-like"/>
    <property type="match status" value="1"/>
</dbReference>
<keyword evidence="5" id="KW-1185">Reference proteome</keyword>
<dbReference type="InterPro" id="IPR002730">
    <property type="entry name" value="Rpp29/RNP1"/>
</dbReference>
<evidence type="ECO:0000313" key="5">
    <source>
        <dbReference type="Proteomes" id="UP000807025"/>
    </source>
</evidence>
<dbReference type="Proteomes" id="UP000807025">
    <property type="component" value="Unassembled WGS sequence"/>
</dbReference>
<dbReference type="OrthoDB" id="124041at2759"/>
<evidence type="ECO:0000256" key="1">
    <source>
        <dbReference type="ARBA" id="ARBA00004123"/>
    </source>
</evidence>
<dbReference type="InterPro" id="IPR036980">
    <property type="entry name" value="RNase_P/MRP_Rpp29_sf"/>
</dbReference>
<dbReference type="PANTHER" id="PTHR13348">
    <property type="entry name" value="RIBONUCLEASE P SUBUNIT P29"/>
    <property type="match status" value="1"/>
</dbReference>
<reference evidence="4" key="1">
    <citation type="submission" date="2020-11" db="EMBL/GenBank/DDBJ databases">
        <authorList>
            <consortium name="DOE Joint Genome Institute"/>
            <person name="Ahrendt S."/>
            <person name="Riley R."/>
            <person name="Andreopoulos W."/>
            <person name="Labutti K."/>
            <person name="Pangilinan J."/>
            <person name="Ruiz-Duenas F.J."/>
            <person name="Barrasa J.M."/>
            <person name="Sanchez-Garcia M."/>
            <person name="Camarero S."/>
            <person name="Miyauchi S."/>
            <person name="Serrano A."/>
            <person name="Linde D."/>
            <person name="Babiker R."/>
            <person name="Drula E."/>
            <person name="Ayuso-Fernandez I."/>
            <person name="Pacheco R."/>
            <person name="Padilla G."/>
            <person name="Ferreira P."/>
            <person name="Barriuso J."/>
            <person name="Kellner H."/>
            <person name="Castanera R."/>
            <person name="Alfaro M."/>
            <person name="Ramirez L."/>
            <person name="Pisabarro A.G."/>
            <person name="Kuo A."/>
            <person name="Tritt A."/>
            <person name="Lipzen A."/>
            <person name="He G."/>
            <person name="Yan M."/>
            <person name="Ng V."/>
            <person name="Cullen D."/>
            <person name="Martin F."/>
            <person name="Rosso M.-N."/>
            <person name="Henrissat B."/>
            <person name="Hibbett D."/>
            <person name="Martinez A.T."/>
            <person name="Grigoriev I.V."/>
        </authorList>
    </citation>
    <scope>NUCLEOTIDE SEQUENCE</scope>
    <source>
        <strain evidence="4">ATCC 90797</strain>
    </source>
</reference>
<dbReference type="GO" id="GO:0005634">
    <property type="term" value="C:nucleus"/>
    <property type="evidence" value="ECO:0007669"/>
    <property type="project" value="UniProtKB-SubCell"/>
</dbReference>
<gene>
    <name evidence="4" type="ORF">BDN71DRAFT_1526484</name>
</gene>
<dbReference type="AlphaFoldDB" id="A0A9P6DA90"/>
<dbReference type="PIRSF" id="PIRSF027081">
    <property type="entry name" value="RNase_P/MRP_p29_subunit"/>
    <property type="match status" value="1"/>
</dbReference>
<keyword evidence="3" id="KW-0819">tRNA processing</keyword>
<accession>A0A9P6DA90</accession>